<evidence type="ECO:0000313" key="11">
    <source>
        <dbReference type="Proteomes" id="UP000001554"/>
    </source>
</evidence>
<keyword evidence="3" id="KW-0963">Cytoplasm</keyword>
<reference evidence="12" key="2">
    <citation type="submission" date="2025-08" db="UniProtKB">
        <authorList>
            <consortium name="RefSeq"/>
        </authorList>
    </citation>
    <scope>IDENTIFICATION</scope>
    <source>
        <strain evidence="12">S238N-H82</strain>
        <tissue evidence="12">Testes</tissue>
    </source>
</reference>
<dbReference type="InterPro" id="IPR024096">
    <property type="entry name" value="NO_sig/Golgi_transp_ligand-bd"/>
</dbReference>
<dbReference type="Proteomes" id="UP000001554">
    <property type="component" value="Chromosome 12"/>
</dbReference>
<evidence type="ECO:0000259" key="10">
    <source>
        <dbReference type="PROSITE" id="PS50125"/>
    </source>
</evidence>
<dbReference type="InterPro" id="IPR042463">
    <property type="entry name" value="HNOB_dom_associated_sf"/>
</dbReference>
<dbReference type="Pfam" id="PF07701">
    <property type="entry name" value="HNOBA"/>
    <property type="match status" value="1"/>
</dbReference>
<dbReference type="PROSITE" id="PS00452">
    <property type="entry name" value="GUANYLATE_CYCLASE_1"/>
    <property type="match status" value="1"/>
</dbReference>
<dbReference type="Gene3D" id="3.90.1520.10">
    <property type="entry name" value="H-NOX domain"/>
    <property type="match status" value="1"/>
</dbReference>
<evidence type="ECO:0000256" key="4">
    <source>
        <dbReference type="ARBA" id="ARBA00022741"/>
    </source>
</evidence>
<dbReference type="InterPro" id="IPR011644">
    <property type="entry name" value="Heme_NO-bd"/>
</dbReference>
<dbReference type="PROSITE" id="PS50125">
    <property type="entry name" value="GUANYLATE_CYCLASE_2"/>
    <property type="match status" value="1"/>
</dbReference>
<dbReference type="OMA" id="KMIMAAS"/>
<evidence type="ECO:0000256" key="7">
    <source>
        <dbReference type="ARBA" id="ARBA00023293"/>
    </source>
</evidence>
<dbReference type="EC" id="4.6.1.2" evidence="2"/>
<dbReference type="AlphaFoldDB" id="A0A9J7M3L4"/>
<gene>
    <name evidence="12" type="primary">LOC118426974</name>
</gene>
<evidence type="ECO:0000256" key="5">
    <source>
        <dbReference type="ARBA" id="ARBA00023134"/>
    </source>
</evidence>
<evidence type="ECO:0000313" key="12">
    <source>
        <dbReference type="RefSeq" id="XP_035692500.1"/>
    </source>
</evidence>
<evidence type="ECO:0000256" key="2">
    <source>
        <dbReference type="ARBA" id="ARBA00012202"/>
    </source>
</evidence>
<dbReference type="InterPro" id="IPR011645">
    <property type="entry name" value="HNOB_dom_associated"/>
</dbReference>
<feature type="domain" description="Guanylate cyclase" evidence="10">
    <location>
        <begin position="406"/>
        <end position="534"/>
    </location>
</feature>
<dbReference type="InterPro" id="IPR038158">
    <property type="entry name" value="H-NOX_domain_sf"/>
</dbReference>
<dbReference type="GO" id="GO:0005525">
    <property type="term" value="F:GTP binding"/>
    <property type="evidence" value="ECO:0007669"/>
    <property type="project" value="UniProtKB-KW"/>
</dbReference>
<dbReference type="FunFam" id="3.30.450.260:FF:000002">
    <property type="entry name" value="guanylate cyclase soluble subunit alpha-2"/>
    <property type="match status" value="1"/>
</dbReference>
<evidence type="ECO:0000256" key="9">
    <source>
        <dbReference type="SAM" id="Coils"/>
    </source>
</evidence>
<dbReference type="PANTHER" id="PTHR45655:SF13">
    <property type="entry name" value="SOLUBLE GUANYLATE CYCLASE GCY-32-RELATED"/>
    <property type="match status" value="1"/>
</dbReference>
<dbReference type="CDD" id="cd07302">
    <property type="entry name" value="CHD"/>
    <property type="match status" value="1"/>
</dbReference>
<dbReference type="Pfam" id="PF07700">
    <property type="entry name" value="HNOB"/>
    <property type="match status" value="1"/>
</dbReference>
<evidence type="ECO:0000256" key="3">
    <source>
        <dbReference type="ARBA" id="ARBA00022490"/>
    </source>
</evidence>
<proteinExistence type="inferred from homology"/>
<dbReference type="Gene3D" id="3.30.70.1230">
    <property type="entry name" value="Nucleotide cyclase"/>
    <property type="match status" value="1"/>
</dbReference>
<keyword evidence="11" id="KW-1185">Reference proteome</keyword>
<dbReference type="GO" id="GO:0020037">
    <property type="term" value="F:heme binding"/>
    <property type="evidence" value="ECO:0007669"/>
    <property type="project" value="InterPro"/>
</dbReference>
<keyword evidence="7" id="KW-0141">cGMP biosynthesis</keyword>
<feature type="coiled-coil region" evidence="9">
    <location>
        <begin position="340"/>
        <end position="374"/>
    </location>
</feature>
<dbReference type="GO" id="GO:0008074">
    <property type="term" value="C:guanylate cyclase complex, soluble"/>
    <property type="evidence" value="ECO:0000318"/>
    <property type="project" value="GO_Central"/>
</dbReference>
<dbReference type="Gene3D" id="6.10.250.780">
    <property type="match status" value="1"/>
</dbReference>
<comment type="similarity">
    <text evidence="8">Belongs to the adenylyl cyclase class-4/guanylyl cyclase family.</text>
</comment>
<dbReference type="GO" id="GO:0070482">
    <property type="term" value="P:response to oxygen levels"/>
    <property type="evidence" value="ECO:0000318"/>
    <property type="project" value="GO_Central"/>
</dbReference>
<dbReference type="FunFam" id="3.30.70.1230:FF:000007">
    <property type="entry name" value="Guanylate cyclase soluble subunit alpha-3"/>
    <property type="match status" value="1"/>
</dbReference>
<dbReference type="GO" id="GO:0019934">
    <property type="term" value="P:cGMP-mediated signaling"/>
    <property type="evidence" value="ECO:0000318"/>
    <property type="project" value="GO_Central"/>
</dbReference>
<dbReference type="Gene3D" id="3.30.450.260">
    <property type="entry name" value="Haem NO binding associated domain"/>
    <property type="match status" value="1"/>
</dbReference>
<dbReference type="SUPFAM" id="SSF55073">
    <property type="entry name" value="Nucleotide cyclase"/>
    <property type="match status" value="1"/>
</dbReference>
<dbReference type="RefSeq" id="XP_035692500.1">
    <property type="nucleotide sequence ID" value="XM_035836607.1"/>
</dbReference>
<dbReference type="InterPro" id="IPR001054">
    <property type="entry name" value="A/G_cyclase"/>
</dbReference>
<name>A0A9J7M3L4_BRAFL</name>
<dbReference type="InterPro" id="IPR029787">
    <property type="entry name" value="Nucleotide_cyclase"/>
</dbReference>
<dbReference type="InterPro" id="IPR018297">
    <property type="entry name" value="A/G_cyclase_CS"/>
</dbReference>
<dbReference type="GeneID" id="118426974"/>
<evidence type="ECO:0000256" key="8">
    <source>
        <dbReference type="RuleBase" id="RU000405"/>
    </source>
</evidence>
<accession>A0A9J7M3L4</accession>
<dbReference type="PANTHER" id="PTHR45655">
    <property type="entry name" value="GUANYLATE CYCLASE SOLUBLE SUBUNIT BETA-2"/>
    <property type="match status" value="1"/>
</dbReference>
<dbReference type="SMART" id="SM00044">
    <property type="entry name" value="CYCc"/>
    <property type="match status" value="1"/>
</dbReference>
<keyword evidence="4" id="KW-0547">Nucleotide-binding</keyword>
<evidence type="ECO:0000256" key="6">
    <source>
        <dbReference type="ARBA" id="ARBA00023239"/>
    </source>
</evidence>
<dbReference type="SUPFAM" id="SSF111126">
    <property type="entry name" value="Ligand-binding domain in the NO signalling and Golgi transport"/>
    <property type="match status" value="1"/>
</dbReference>
<evidence type="ECO:0000256" key="1">
    <source>
        <dbReference type="ARBA" id="ARBA00004496"/>
    </source>
</evidence>
<comment type="subcellular location">
    <subcellularLocation>
        <location evidence="1">Cytoplasm</location>
    </subcellularLocation>
</comment>
<keyword evidence="9" id="KW-0175">Coiled coil</keyword>
<dbReference type="OrthoDB" id="6127067at2759"/>
<dbReference type="KEGG" id="bfo:118426974"/>
<reference evidence="11" key="1">
    <citation type="journal article" date="2020" name="Nat. Ecol. Evol.">
        <title>Deeply conserved synteny resolves early events in vertebrate evolution.</title>
        <authorList>
            <person name="Simakov O."/>
            <person name="Marletaz F."/>
            <person name="Yue J.X."/>
            <person name="O'Connell B."/>
            <person name="Jenkins J."/>
            <person name="Brandt A."/>
            <person name="Calef R."/>
            <person name="Tung C.H."/>
            <person name="Huang T.K."/>
            <person name="Schmutz J."/>
            <person name="Satoh N."/>
            <person name="Yu J.K."/>
            <person name="Putnam N.H."/>
            <person name="Green R.E."/>
            <person name="Rokhsar D.S."/>
        </authorList>
    </citation>
    <scope>NUCLEOTIDE SEQUENCE [LARGE SCALE GENOMIC DNA]</scope>
    <source>
        <strain evidence="11">S238N-H82</strain>
    </source>
</reference>
<dbReference type="GO" id="GO:0004383">
    <property type="term" value="F:guanylate cyclase activity"/>
    <property type="evidence" value="ECO:0000318"/>
    <property type="project" value="GO_Central"/>
</dbReference>
<keyword evidence="6 8" id="KW-0456">Lyase</keyword>
<dbReference type="Pfam" id="PF00211">
    <property type="entry name" value="Guanylate_cyc"/>
    <property type="match status" value="1"/>
</dbReference>
<protein>
    <recommendedName>
        <fullName evidence="2">guanylate cyclase</fullName>
        <ecNumber evidence="2">4.6.1.2</ecNumber>
    </recommendedName>
</protein>
<organism evidence="11 12">
    <name type="scientific">Branchiostoma floridae</name>
    <name type="common">Florida lancelet</name>
    <name type="synonym">Amphioxus</name>
    <dbReference type="NCBI Taxonomy" id="7739"/>
    <lineage>
        <taxon>Eukaryota</taxon>
        <taxon>Metazoa</taxon>
        <taxon>Chordata</taxon>
        <taxon>Cephalochordata</taxon>
        <taxon>Leptocardii</taxon>
        <taxon>Amphioxiformes</taxon>
        <taxon>Branchiostomatidae</taxon>
        <taxon>Branchiostoma</taxon>
    </lineage>
</organism>
<sequence length="658" mass="74963">MEKMIMAASRILGLDDSTVLQQYGEYFIDFCMEAGYDSILRALGGNLQDMLDNLDYMHYGYLTITYTEMNAPSFQVERRQDGEILLHYYTDRKGYADMVIGQVRGCAKKFFNTEIDMKIVSQRYEEDRSAKREHIVLSIKETVCKRAKGRGRKIKRRFTNETNSTGDARLLAMDRWSSIRDAVMDGCVPETFDAVYPEQLLMDSKTFCEILPFHIMFDEELHVKQLGTVVQKYLPAVRFPGARMDFFFHILHPEIPFYIEHIRTSISSQFILETRREKMPSSWGGRPTLILRGQMIWLSQHQCMVFMCSPKVTSLAELEEMNMHLSDIALHDVLRDFVLLNQQRQAEAELSKQLEMKKEELRGMSDALKAMQKKTEKLLETMLPRPVAEQLRDGKKVEAASYDEVTILFSDVVTFTNICSECKPTQVVTMLNEMYMRFDRLTTVHDVYKVETIGDAYMVTGGLPIPTRTHAERVVNMGLAMHLAVANVKSPATGKILQIRVGIHSGPTVAGVVGEKMPRYCLFGDTVNTASRMESHGIPGKVHISMKTYKLIKRRGFVCASRGPTEIKGKGLMNTYFVESSAATDNQLLGLPTDSTADVAQIEEEHLLRMHYTDDNDYCSTQNFPSSVISNGEKMGHQQTPIHGRIRRSIQSKLCTIL</sequence>
<keyword evidence="5" id="KW-0342">GTP-binding</keyword>